<feature type="region of interest" description="Disordered" evidence="1">
    <location>
        <begin position="95"/>
        <end position="114"/>
    </location>
</feature>
<keyword evidence="3" id="KW-1185">Reference proteome</keyword>
<proteinExistence type="predicted"/>
<sequence>MESRVKSFKDIKTLQDCEKTNLSLSTPFSINDILTKENESKCEFENRMFCSGAFGGKMNFLNKQGGFSKEDSYASKEVLEKSMKYYDDCSFRDYSDDGALDMSRKNSFPVTELS</sequence>
<dbReference type="Proteomes" id="UP000838756">
    <property type="component" value="Unassembled WGS sequence"/>
</dbReference>
<gene>
    <name evidence="2" type="primary">jg20549</name>
    <name evidence="2" type="ORF">PAEG_LOCUS475</name>
</gene>
<reference evidence="2" key="1">
    <citation type="submission" date="2022-03" db="EMBL/GenBank/DDBJ databases">
        <authorList>
            <person name="Lindestad O."/>
        </authorList>
    </citation>
    <scope>NUCLEOTIDE SEQUENCE</scope>
</reference>
<dbReference type="EMBL" id="CAKXAJ010001501">
    <property type="protein sequence ID" value="CAH2207855.1"/>
    <property type="molecule type" value="Genomic_DNA"/>
</dbReference>
<dbReference type="AlphaFoldDB" id="A0A8S4QFD8"/>
<dbReference type="OrthoDB" id="7370790at2759"/>
<feature type="non-terminal residue" evidence="2">
    <location>
        <position position="114"/>
    </location>
</feature>
<evidence type="ECO:0000256" key="1">
    <source>
        <dbReference type="SAM" id="MobiDB-lite"/>
    </source>
</evidence>
<name>A0A8S4QFD8_9NEOP</name>
<evidence type="ECO:0000313" key="3">
    <source>
        <dbReference type="Proteomes" id="UP000838756"/>
    </source>
</evidence>
<accession>A0A8S4QFD8</accession>
<evidence type="ECO:0000313" key="2">
    <source>
        <dbReference type="EMBL" id="CAH2207855.1"/>
    </source>
</evidence>
<organism evidence="2 3">
    <name type="scientific">Pararge aegeria aegeria</name>
    <dbReference type="NCBI Taxonomy" id="348720"/>
    <lineage>
        <taxon>Eukaryota</taxon>
        <taxon>Metazoa</taxon>
        <taxon>Ecdysozoa</taxon>
        <taxon>Arthropoda</taxon>
        <taxon>Hexapoda</taxon>
        <taxon>Insecta</taxon>
        <taxon>Pterygota</taxon>
        <taxon>Neoptera</taxon>
        <taxon>Endopterygota</taxon>
        <taxon>Lepidoptera</taxon>
        <taxon>Glossata</taxon>
        <taxon>Ditrysia</taxon>
        <taxon>Papilionoidea</taxon>
        <taxon>Nymphalidae</taxon>
        <taxon>Satyrinae</taxon>
        <taxon>Satyrini</taxon>
        <taxon>Parargina</taxon>
        <taxon>Pararge</taxon>
    </lineage>
</organism>
<feature type="compositionally biased region" description="Polar residues" evidence="1">
    <location>
        <begin position="105"/>
        <end position="114"/>
    </location>
</feature>
<protein>
    <submittedName>
        <fullName evidence="2">Jg20549 protein</fullName>
    </submittedName>
</protein>
<comment type="caution">
    <text evidence="2">The sequence shown here is derived from an EMBL/GenBank/DDBJ whole genome shotgun (WGS) entry which is preliminary data.</text>
</comment>